<accession>A0AAN8LY51</accession>
<evidence type="ECO:0000313" key="3">
    <source>
        <dbReference type="Proteomes" id="UP001356427"/>
    </source>
</evidence>
<feature type="region of interest" description="Disordered" evidence="1">
    <location>
        <begin position="1"/>
        <end position="52"/>
    </location>
</feature>
<proteinExistence type="predicted"/>
<evidence type="ECO:0000313" key="2">
    <source>
        <dbReference type="EMBL" id="KAK6320983.1"/>
    </source>
</evidence>
<dbReference type="AlphaFoldDB" id="A0AAN8LY51"/>
<name>A0AAN8LY51_9TELE</name>
<comment type="caution">
    <text evidence="2">The sequence shown here is derived from an EMBL/GenBank/DDBJ whole genome shotgun (WGS) entry which is preliminary data.</text>
</comment>
<sequence>MLPTRQGYDARRLFEGDDQDRENNQSDCVSNRKKGVQSATTNEKEKKQPPMNSDVAAFASRAHQPEIQTLSGWSLQPIAAQALQASCPPQWRVLDGLYRRVTEPGPGQC</sequence>
<evidence type="ECO:0000256" key="1">
    <source>
        <dbReference type="SAM" id="MobiDB-lite"/>
    </source>
</evidence>
<gene>
    <name evidence="2" type="ORF">J4Q44_G00079590</name>
</gene>
<organism evidence="2 3">
    <name type="scientific">Coregonus suidteri</name>
    <dbReference type="NCBI Taxonomy" id="861788"/>
    <lineage>
        <taxon>Eukaryota</taxon>
        <taxon>Metazoa</taxon>
        <taxon>Chordata</taxon>
        <taxon>Craniata</taxon>
        <taxon>Vertebrata</taxon>
        <taxon>Euteleostomi</taxon>
        <taxon>Actinopterygii</taxon>
        <taxon>Neopterygii</taxon>
        <taxon>Teleostei</taxon>
        <taxon>Protacanthopterygii</taxon>
        <taxon>Salmoniformes</taxon>
        <taxon>Salmonidae</taxon>
        <taxon>Coregoninae</taxon>
        <taxon>Coregonus</taxon>
    </lineage>
</organism>
<dbReference type="EMBL" id="JAGTTL010000006">
    <property type="protein sequence ID" value="KAK6320983.1"/>
    <property type="molecule type" value="Genomic_DNA"/>
</dbReference>
<protein>
    <submittedName>
        <fullName evidence="2">Uncharacterized protein</fullName>
    </submittedName>
</protein>
<dbReference type="Proteomes" id="UP001356427">
    <property type="component" value="Unassembled WGS sequence"/>
</dbReference>
<keyword evidence="3" id="KW-1185">Reference proteome</keyword>
<reference evidence="2 3" key="1">
    <citation type="submission" date="2021-04" db="EMBL/GenBank/DDBJ databases">
        <authorList>
            <person name="De Guttry C."/>
            <person name="Zahm M."/>
            <person name="Klopp C."/>
            <person name="Cabau C."/>
            <person name="Louis A."/>
            <person name="Berthelot C."/>
            <person name="Parey E."/>
            <person name="Roest Crollius H."/>
            <person name="Montfort J."/>
            <person name="Robinson-Rechavi M."/>
            <person name="Bucao C."/>
            <person name="Bouchez O."/>
            <person name="Gislard M."/>
            <person name="Lluch J."/>
            <person name="Milhes M."/>
            <person name="Lampietro C."/>
            <person name="Lopez Roques C."/>
            <person name="Donnadieu C."/>
            <person name="Braasch I."/>
            <person name="Desvignes T."/>
            <person name="Postlethwait J."/>
            <person name="Bobe J."/>
            <person name="Wedekind C."/>
            <person name="Guiguen Y."/>
        </authorList>
    </citation>
    <scope>NUCLEOTIDE SEQUENCE [LARGE SCALE GENOMIC DNA]</scope>
    <source>
        <strain evidence="2">Cs_M1</strain>
        <tissue evidence="2">Blood</tissue>
    </source>
</reference>